<accession>J7R295</accession>
<gene>
    <name evidence="1" type="primary">KNAG0B05010</name>
    <name evidence="1" type="ordered locus">KNAG_0B05010</name>
</gene>
<name>J7R295_HUIN7</name>
<dbReference type="HOGENOM" id="CLU_1277784_0_0_1"/>
<dbReference type="PROSITE" id="PS51257">
    <property type="entry name" value="PROKAR_LIPOPROTEIN"/>
    <property type="match status" value="1"/>
</dbReference>
<dbReference type="OrthoDB" id="4062049at2759"/>
<proteinExistence type="predicted"/>
<dbReference type="Proteomes" id="UP000006310">
    <property type="component" value="Chromosome 2"/>
</dbReference>
<dbReference type="GeneID" id="34524585"/>
<reference evidence="1 2" key="1">
    <citation type="journal article" date="2011" name="Proc. Natl. Acad. Sci. U.S.A.">
        <title>Evolutionary erosion of yeast sex chromosomes by mating-type switching accidents.</title>
        <authorList>
            <person name="Gordon J.L."/>
            <person name="Armisen D."/>
            <person name="Proux-Wera E."/>
            <person name="Oheigeartaigh S.S."/>
            <person name="Byrne K.P."/>
            <person name="Wolfe K.H."/>
        </authorList>
    </citation>
    <scope>NUCLEOTIDE SEQUENCE [LARGE SCALE GENOMIC DNA]</scope>
    <source>
        <strain evidence="2">ATCC MYA-139 / BCRC 22969 / CBS 8797 / CCRC 22969 / KCTC 17520 / NBRC 10181 / NCYC 3082</strain>
    </source>
</reference>
<evidence type="ECO:0000313" key="2">
    <source>
        <dbReference type="Proteomes" id="UP000006310"/>
    </source>
</evidence>
<sequence length="216" mass="24451">MKLRLQFLDNIKHLAGTPLPVTASSSASCPPGQLPKGLHGIVLRVANQWNLHSRESLVYQGKYMYMRFFPTWHFLSLFRKTRPAVSVKFNKEMTFLNECGTYLQTEYAKRKSVIPADYAVWRRKITMYVKSEFIRQWRSLNTTTGSFDASGGTPVGVAKDGYYIVHLSKMPSNDELPELQREINAAVTRTAELSWDSILKTKPATTDQGETATPIG</sequence>
<reference evidence="2" key="2">
    <citation type="submission" date="2012-08" db="EMBL/GenBank/DDBJ databases">
        <title>Genome sequence of Kazachstania naganishii.</title>
        <authorList>
            <person name="Gordon J.L."/>
            <person name="Armisen D."/>
            <person name="Proux-Wera E."/>
            <person name="OhEigeartaigh S.S."/>
            <person name="Byrne K.P."/>
            <person name="Wolfe K.H."/>
        </authorList>
    </citation>
    <scope>NUCLEOTIDE SEQUENCE [LARGE SCALE GENOMIC DNA]</scope>
    <source>
        <strain evidence="2">ATCC MYA-139 / BCRC 22969 / CBS 8797 / CCRC 22969 / KCTC 17520 / NBRC 10181 / NCYC 3082</strain>
    </source>
</reference>
<organism evidence="1 2">
    <name type="scientific">Huiozyma naganishii (strain ATCC MYA-139 / BCRC 22969 / CBS 8797 / KCTC 17520 / NBRC 10181 / NCYC 3082 / Yp74L-3)</name>
    <name type="common">Yeast</name>
    <name type="synonym">Kazachstania naganishii</name>
    <dbReference type="NCBI Taxonomy" id="1071383"/>
    <lineage>
        <taxon>Eukaryota</taxon>
        <taxon>Fungi</taxon>
        <taxon>Dikarya</taxon>
        <taxon>Ascomycota</taxon>
        <taxon>Saccharomycotina</taxon>
        <taxon>Saccharomycetes</taxon>
        <taxon>Saccharomycetales</taxon>
        <taxon>Saccharomycetaceae</taxon>
        <taxon>Huiozyma</taxon>
    </lineage>
</organism>
<dbReference type="EMBL" id="HE978315">
    <property type="protein sequence ID" value="CCK68935.1"/>
    <property type="molecule type" value="Genomic_DNA"/>
</dbReference>
<dbReference type="STRING" id="1071383.J7R295"/>
<keyword evidence="2" id="KW-1185">Reference proteome</keyword>
<dbReference type="AlphaFoldDB" id="J7R295"/>
<protein>
    <submittedName>
        <fullName evidence="1">Uncharacterized protein</fullName>
    </submittedName>
</protein>
<evidence type="ECO:0000313" key="1">
    <source>
        <dbReference type="EMBL" id="CCK68935.1"/>
    </source>
</evidence>
<dbReference type="RefSeq" id="XP_022463181.1">
    <property type="nucleotide sequence ID" value="XM_022606491.1"/>
</dbReference>
<dbReference type="KEGG" id="kng:KNAG_0B05010"/>